<dbReference type="SMART" id="SM00387">
    <property type="entry name" value="HATPase_c"/>
    <property type="match status" value="1"/>
</dbReference>
<feature type="transmembrane region" description="Helical" evidence="4">
    <location>
        <begin position="776"/>
        <end position="795"/>
    </location>
</feature>
<dbReference type="Pfam" id="PF07494">
    <property type="entry name" value="Reg_prop"/>
    <property type="match status" value="2"/>
</dbReference>
<dbReference type="RefSeq" id="WP_195874698.1">
    <property type="nucleotide sequence ID" value="NZ_JADOEL010000002.1"/>
</dbReference>
<dbReference type="InterPro" id="IPR011712">
    <property type="entry name" value="Sig_transdc_His_kin_sub3_dim/P"/>
</dbReference>
<keyword evidence="7" id="KW-1185">Reference proteome</keyword>
<comment type="caution">
    <text evidence="6">The sequence shown here is derived from an EMBL/GenBank/DDBJ whole genome shotgun (WGS) entry which is preliminary data.</text>
</comment>
<evidence type="ECO:0000256" key="3">
    <source>
        <dbReference type="ARBA" id="ARBA00023012"/>
    </source>
</evidence>
<dbReference type="SUPFAM" id="SSF55874">
    <property type="entry name" value="ATPase domain of HSP90 chaperone/DNA topoisomerase II/histidine kinase"/>
    <property type="match status" value="1"/>
</dbReference>
<protein>
    <submittedName>
        <fullName evidence="6">Histidine kinase</fullName>
    </submittedName>
</protein>
<dbReference type="Proteomes" id="UP000657372">
    <property type="component" value="Unassembled WGS sequence"/>
</dbReference>
<dbReference type="CDD" id="cd16917">
    <property type="entry name" value="HATPase_UhpB-NarQ-NarX-like"/>
    <property type="match status" value="1"/>
</dbReference>
<keyword evidence="2 6" id="KW-0418">Kinase</keyword>
<keyword evidence="4" id="KW-0472">Membrane</keyword>
<dbReference type="Gene3D" id="2.60.40.10">
    <property type="entry name" value="Immunoglobulins"/>
    <property type="match status" value="1"/>
</dbReference>
<dbReference type="InterPro" id="IPR050482">
    <property type="entry name" value="Sensor_HK_TwoCompSys"/>
</dbReference>
<evidence type="ECO:0000313" key="7">
    <source>
        <dbReference type="Proteomes" id="UP000657372"/>
    </source>
</evidence>
<dbReference type="InterPro" id="IPR003594">
    <property type="entry name" value="HATPase_dom"/>
</dbReference>
<reference evidence="6 7" key="1">
    <citation type="submission" date="2020-11" db="EMBL/GenBank/DDBJ databases">
        <title>WGS of Herminiimonas contaminans strain Marseille-Q4544 isolated from planarians Schmidtea mediterranea.</title>
        <authorList>
            <person name="Kangale L."/>
        </authorList>
    </citation>
    <scope>NUCLEOTIDE SEQUENCE [LARGE SCALE GENOMIC DNA]</scope>
    <source>
        <strain evidence="6 7">Marseille-Q4544</strain>
    </source>
</reference>
<dbReference type="InterPro" id="IPR015943">
    <property type="entry name" value="WD40/YVTN_repeat-like_dom_sf"/>
</dbReference>
<dbReference type="GO" id="GO:0016301">
    <property type="term" value="F:kinase activity"/>
    <property type="evidence" value="ECO:0007669"/>
    <property type="project" value="UniProtKB-KW"/>
</dbReference>
<evidence type="ECO:0000256" key="1">
    <source>
        <dbReference type="ARBA" id="ARBA00022679"/>
    </source>
</evidence>
<dbReference type="InterPro" id="IPR036890">
    <property type="entry name" value="HATPase_C_sf"/>
</dbReference>
<dbReference type="InterPro" id="IPR011123">
    <property type="entry name" value="Y_Y_Y"/>
</dbReference>
<dbReference type="PANTHER" id="PTHR24421:SF62">
    <property type="entry name" value="SENSORY TRANSDUCTION HISTIDINE KINASE"/>
    <property type="match status" value="1"/>
</dbReference>
<organism evidence="6 7">
    <name type="scientific">Herminiimonas contaminans</name>
    <dbReference type="NCBI Taxonomy" id="1111140"/>
    <lineage>
        <taxon>Bacteria</taxon>
        <taxon>Pseudomonadati</taxon>
        <taxon>Pseudomonadota</taxon>
        <taxon>Betaproteobacteria</taxon>
        <taxon>Burkholderiales</taxon>
        <taxon>Oxalobacteraceae</taxon>
        <taxon>Herminiimonas</taxon>
    </lineage>
</organism>
<dbReference type="Pfam" id="PF02518">
    <property type="entry name" value="HATPase_c"/>
    <property type="match status" value="1"/>
</dbReference>
<sequence length="1036" mass="114034">MQTATVLSHPTIMNVFHTLVATICKPARPGRVTLVCGCLVLLALLASSRLLAASIPSLEHLEHRRWLAADGGPSQVGAIAQTRNGYLWLGTNDSLYRFDGSRFVRYEAPDGKALGIVSALLADGDDLWVGLRAGGVVLINPQGMHRFAFDASLPAGVVYSLARDRKGVIWAAAEDGLARYDGKRWHSVAVDLKFPGRKARTVFVDRSGTVWAVNEYRLFYLPEGAQAFMDSGLAVEGVSNIAQSADDSIWIAERYSGKLHRIVSAAGKLFISRAGSATSSGLLFDRSGALWISTLGRGLKYVATPTDVYATGARERFTSKDGLSSDYVWPMLEDRDGNVWVGTNAGLDRFRPRTLMPSDFPIDALNYALVAGADGSIWAGSSNRPAMRVQGGNLYTLTMPAPVTSAIRDSSGHIWMAGPGGIWRSEGERLVFAAHLPTGAPADSSVRAMVHDEDGNLWVAINRLGLFKLHAGAWSQVPAPTTVASQLMPVVAAAGTQGRLWFGYRDNLVVMRDANGEKQWSKADGLNIGHITAIAPQQGRTWIGGQHGLGFIQDQRFHAVQMPGNGLFDNIYAILVVPREGSEDLWIHTKAGIFELTGSELQRALADPAYQIRYRSYNLMGGLANDPYQVLPLPTAMRAEDGLLWFSTSNGVMWIDPQRPRQDDAVPEVTIESVSVDGAYLAQTTATTLAANAQRIVIDYAALSLSAPESLSFRYRLDGYDHGWHDAGRQSEATYTALAAGNYRFRVLAYNKDGLPSSQEAVFAFTIPQVFYKQPLFLLIAGVAIFVLLWIFYRINARRAAEHMRTRMEERHAERERIARELHDTLLQSVYGLILRFQAVAQSIPADHPGRIGLEKALDRADEVLIEGRDRVRDLRNEVVTGDLHDCIRALGVSLAYDGSAAFHLSVIGTPLPLRATVRDEIYRIAHEAINNAFRHARAQQVLVKIEYTLRGFRMTISDDGVGIDQAYISIKGRPDHWGLRGMHERAHKIGANLNIKSIRNTGTEIVLSMSARLAYRNIMRCWLNRISWRKKPGSE</sequence>
<dbReference type="Pfam" id="PF07495">
    <property type="entry name" value="Y_Y_Y"/>
    <property type="match status" value="1"/>
</dbReference>
<dbReference type="Pfam" id="PF07730">
    <property type="entry name" value="HisKA_3"/>
    <property type="match status" value="1"/>
</dbReference>
<gene>
    <name evidence="6" type="ORF">IXC47_03410</name>
</gene>
<dbReference type="Gene3D" id="1.20.5.1930">
    <property type="match status" value="1"/>
</dbReference>
<dbReference type="InterPro" id="IPR011110">
    <property type="entry name" value="Reg_prop"/>
</dbReference>
<evidence type="ECO:0000256" key="2">
    <source>
        <dbReference type="ARBA" id="ARBA00022777"/>
    </source>
</evidence>
<evidence type="ECO:0000256" key="4">
    <source>
        <dbReference type="SAM" id="Phobius"/>
    </source>
</evidence>
<dbReference type="InterPro" id="IPR013783">
    <property type="entry name" value="Ig-like_fold"/>
</dbReference>
<dbReference type="Gene3D" id="2.130.10.10">
    <property type="entry name" value="YVTN repeat-like/Quinoprotein amine dehydrogenase"/>
    <property type="match status" value="3"/>
</dbReference>
<dbReference type="Gene3D" id="3.30.565.10">
    <property type="entry name" value="Histidine kinase-like ATPase, C-terminal domain"/>
    <property type="match status" value="1"/>
</dbReference>
<dbReference type="PANTHER" id="PTHR24421">
    <property type="entry name" value="NITRATE/NITRITE SENSOR PROTEIN NARX-RELATED"/>
    <property type="match status" value="1"/>
</dbReference>
<dbReference type="SUPFAM" id="SSF63829">
    <property type="entry name" value="Calcium-dependent phosphotriesterase"/>
    <property type="match status" value="3"/>
</dbReference>
<evidence type="ECO:0000313" key="6">
    <source>
        <dbReference type="EMBL" id="MBF8176727.1"/>
    </source>
</evidence>
<feature type="domain" description="Histidine kinase/HSP90-like ATPase" evidence="5">
    <location>
        <begin position="917"/>
        <end position="1014"/>
    </location>
</feature>
<accession>A0ABS0EPE5</accession>
<dbReference type="EMBL" id="JADOEL010000002">
    <property type="protein sequence ID" value="MBF8176727.1"/>
    <property type="molecule type" value="Genomic_DNA"/>
</dbReference>
<keyword evidence="4" id="KW-0812">Transmembrane</keyword>
<proteinExistence type="predicted"/>
<keyword evidence="4" id="KW-1133">Transmembrane helix</keyword>
<keyword evidence="3" id="KW-0902">Two-component regulatory system</keyword>
<evidence type="ECO:0000259" key="5">
    <source>
        <dbReference type="SMART" id="SM00387"/>
    </source>
</evidence>
<name>A0ABS0EPE5_9BURK</name>
<keyword evidence="1" id="KW-0808">Transferase</keyword>